<feature type="signal peptide" evidence="1">
    <location>
        <begin position="1"/>
        <end position="25"/>
    </location>
</feature>
<reference evidence="3" key="1">
    <citation type="submission" date="2014-04" db="EMBL/GenBank/DDBJ databases">
        <title>Evolutionary Origins and Diversification of the Mycorrhizal Mutualists.</title>
        <authorList>
            <consortium name="DOE Joint Genome Institute"/>
            <consortium name="Mycorrhizal Genomics Consortium"/>
            <person name="Kohler A."/>
            <person name="Kuo A."/>
            <person name="Nagy L.G."/>
            <person name="Floudas D."/>
            <person name="Copeland A."/>
            <person name="Barry K.W."/>
            <person name="Cichocki N."/>
            <person name="Veneault-Fourrey C."/>
            <person name="LaButti K."/>
            <person name="Lindquist E.A."/>
            <person name="Lipzen A."/>
            <person name="Lundell T."/>
            <person name="Morin E."/>
            <person name="Murat C."/>
            <person name="Riley R."/>
            <person name="Ohm R."/>
            <person name="Sun H."/>
            <person name="Tunlid A."/>
            <person name="Henrissat B."/>
            <person name="Grigoriev I.V."/>
            <person name="Hibbett D.S."/>
            <person name="Martin F."/>
        </authorList>
    </citation>
    <scope>NUCLEOTIDE SEQUENCE [LARGE SCALE GENOMIC DNA]</scope>
    <source>
        <strain evidence="3">FD-334 SS-4</strain>
    </source>
</reference>
<organism evidence="2 3">
    <name type="scientific">Hypholoma sublateritium (strain FD-334 SS-4)</name>
    <dbReference type="NCBI Taxonomy" id="945553"/>
    <lineage>
        <taxon>Eukaryota</taxon>
        <taxon>Fungi</taxon>
        <taxon>Dikarya</taxon>
        <taxon>Basidiomycota</taxon>
        <taxon>Agaricomycotina</taxon>
        <taxon>Agaricomycetes</taxon>
        <taxon>Agaricomycetidae</taxon>
        <taxon>Agaricales</taxon>
        <taxon>Agaricineae</taxon>
        <taxon>Strophariaceae</taxon>
        <taxon>Hypholoma</taxon>
    </lineage>
</organism>
<feature type="chain" id="PRO_5002265295" evidence="1">
    <location>
        <begin position="26"/>
        <end position="200"/>
    </location>
</feature>
<accession>A0A0D2N9A2</accession>
<proteinExistence type="predicted"/>
<name>A0A0D2N9A2_HYPSF</name>
<gene>
    <name evidence="2" type="ORF">HYPSUDRAFT_49967</name>
</gene>
<evidence type="ECO:0000313" key="2">
    <source>
        <dbReference type="EMBL" id="KJA13246.1"/>
    </source>
</evidence>
<evidence type="ECO:0000313" key="3">
    <source>
        <dbReference type="Proteomes" id="UP000054270"/>
    </source>
</evidence>
<dbReference type="Proteomes" id="UP000054270">
    <property type="component" value="Unassembled WGS sequence"/>
</dbReference>
<dbReference type="AlphaFoldDB" id="A0A0D2N9A2"/>
<sequence length="200" mass="20021">MRRARTTRLAALAMFGASMARLAAANVTINYYSLLTTTATGPTPAFTHIIADTIAGIAPVSVQVDGETVYAETLVATLDALAAGTSTATPFLSTPTTVVLTFAEDASRYSASRGAVLTLPGETVSFGAQIACTGAAAARATCVVDDVNSLGTAVSFTETVAAVRTPDFTITASNSGALTAGPRTAVVVVALAVAAVCAVV</sequence>
<dbReference type="OrthoDB" id="2927676at2759"/>
<protein>
    <submittedName>
        <fullName evidence="2">Uncharacterized protein</fullName>
    </submittedName>
</protein>
<keyword evidence="3" id="KW-1185">Reference proteome</keyword>
<dbReference type="EMBL" id="KN817764">
    <property type="protein sequence ID" value="KJA13246.1"/>
    <property type="molecule type" value="Genomic_DNA"/>
</dbReference>
<keyword evidence="1" id="KW-0732">Signal</keyword>
<evidence type="ECO:0000256" key="1">
    <source>
        <dbReference type="SAM" id="SignalP"/>
    </source>
</evidence>